<feature type="transmembrane region" description="Helical" evidence="1">
    <location>
        <begin position="17"/>
        <end position="40"/>
    </location>
</feature>
<name>A0A397YQY6_BRACM</name>
<keyword evidence="1" id="KW-1133">Transmembrane helix</keyword>
<protein>
    <recommendedName>
        <fullName evidence="4">Protein SHORT HYPOCOTYL IN WHITE LIGHT 1</fullName>
    </recommendedName>
</protein>
<dbReference type="PANTHER" id="PTHR35474">
    <property type="entry name" value="ATP PHOSPHORIBOSYLTRANSFERASE REGULATORY SUBUNIT"/>
    <property type="match status" value="1"/>
</dbReference>
<reference evidence="2 3" key="1">
    <citation type="submission" date="2018-06" db="EMBL/GenBank/DDBJ databases">
        <title>WGS assembly of Brassica rapa FPsc.</title>
        <authorList>
            <person name="Bowman J."/>
            <person name="Kohchi T."/>
            <person name="Yamato K."/>
            <person name="Jenkins J."/>
            <person name="Shu S."/>
            <person name="Ishizaki K."/>
            <person name="Yamaoka S."/>
            <person name="Nishihama R."/>
            <person name="Nakamura Y."/>
            <person name="Berger F."/>
            <person name="Adam C."/>
            <person name="Aki S."/>
            <person name="Althoff F."/>
            <person name="Araki T."/>
            <person name="Arteaga-Vazquez M."/>
            <person name="Balasubrmanian S."/>
            <person name="Bauer D."/>
            <person name="Boehm C."/>
            <person name="Briginshaw L."/>
            <person name="Caballero-Perez J."/>
            <person name="Catarino B."/>
            <person name="Chen F."/>
            <person name="Chiyoda S."/>
            <person name="Chovatia M."/>
            <person name="Davies K."/>
            <person name="Delmans M."/>
            <person name="Demura T."/>
            <person name="Dierschke T."/>
            <person name="Dolan L."/>
            <person name="Dorantes-Acosta A."/>
            <person name="Eklund D."/>
            <person name="Florent S."/>
            <person name="Flores-Sandoval E."/>
            <person name="Fujiyama A."/>
            <person name="Fukuzawa H."/>
            <person name="Galik B."/>
            <person name="Grimanelli D."/>
            <person name="Grimwood J."/>
            <person name="Grossniklaus U."/>
            <person name="Hamada T."/>
            <person name="Haseloff J."/>
            <person name="Hetherington A."/>
            <person name="Higo A."/>
            <person name="Hirakawa Y."/>
            <person name="Hundley H."/>
            <person name="Ikeda Y."/>
            <person name="Inoue K."/>
            <person name="Inoue S."/>
            <person name="Ishida S."/>
            <person name="Jia Q."/>
            <person name="Kakita M."/>
            <person name="Kanazawa T."/>
            <person name="Kawai Y."/>
            <person name="Kawashima T."/>
            <person name="Kennedy M."/>
            <person name="Kinose K."/>
            <person name="Kinoshita T."/>
            <person name="Kohara Y."/>
            <person name="Koide E."/>
            <person name="Komatsu K."/>
            <person name="Kopischke S."/>
            <person name="Kubo M."/>
            <person name="Kyozuka J."/>
            <person name="Lagercrantz U."/>
            <person name="Lin S."/>
            <person name="Lindquist E."/>
            <person name="Lipzen A."/>
            <person name="Lu C."/>
            <person name="Luna E."/>
            <person name="Martienssen R."/>
            <person name="Minamino N."/>
            <person name="Mizutani M."/>
            <person name="Mizutani M."/>
            <person name="Mochizuki N."/>
            <person name="Monte I."/>
            <person name="Mosher R."/>
            <person name="Nagasaki H."/>
            <person name="Nakagami H."/>
            <person name="Naramoto S."/>
            <person name="Nishitani K."/>
            <person name="Ohtani M."/>
            <person name="Okamoto T."/>
            <person name="Okumura M."/>
            <person name="Phillips J."/>
            <person name="Pollak B."/>
            <person name="Reinders A."/>
            <person name="Roevekamp M."/>
            <person name="Sano R."/>
            <person name="Sawa S."/>
            <person name="Schmid M."/>
            <person name="Shirakawa M."/>
            <person name="Solano R."/>
            <person name="Spunde A."/>
            <person name="Suetsugu N."/>
            <person name="Sugano S."/>
            <person name="Sugiyama A."/>
            <person name="Sun R."/>
            <person name="Suzuki Y."/>
            <person name="Takenaka M."/>
            <person name="Takezawa D."/>
            <person name="Tomogane H."/>
            <person name="Tsuzuki M."/>
            <person name="Ueda T."/>
            <person name="Umeda M."/>
            <person name="Ward J."/>
            <person name="Watanabe Y."/>
            <person name="Yazaki K."/>
            <person name="Yokoyama R."/>
            <person name="Yoshitake Y."/>
            <person name="Yotsui I."/>
            <person name="Zachgo S."/>
            <person name="Schmutz J."/>
        </authorList>
    </citation>
    <scope>NUCLEOTIDE SEQUENCE [LARGE SCALE GENOMIC DNA]</scope>
    <source>
        <strain evidence="3">cv. B-3</strain>
    </source>
</reference>
<dbReference type="EMBL" id="CM010634">
    <property type="protein sequence ID" value="RID55681.1"/>
    <property type="molecule type" value="Genomic_DNA"/>
</dbReference>
<evidence type="ECO:0000256" key="1">
    <source>
        <dbReference type="SAM" id="Phobius"/>
    </source>
</evidence>
<dbReference type="GO" id="GO:0010100">
    <property type="term" value="P:negative regulation of photomorphogenesis"/>
    <property type="evidence" value="ECO:0007669"/>
    <property type="project" value="InterPro"/>
</dbReference>
<organism evidence="2 3">
    <name type="scientific">Brassica campestris</name>
    <name type="common">Field mustard</name>
    <dbReference type="NCBI Taxonomy" id="3711"/>
    <lineage>
        <taxon>Eukaryota</taxon>
        <taxon>Viridiplantae</taxon>
        <taxon>Streptophyta</taxon>
        <taxon>Embryophyta</taxon>
        <taxon>Tracheophyta</taxon>
        <taxon>Spermatophyta</taxon>
        <taxon>Magnoliopsida</taxon>
        <taxon>eudicotyledons</taxon>
        <taxon>Gunneridae</taxon>
        <taxon>Pentapetalae</taxon>
        <taxon>rosids</taxon>
        <taxon>malvids</taxon>
        <taxon>Brassicales</taxon>
        <taxon>Brassicaceae</taxon>
        <taxon>Brassiceae</taxon>
        <taxon>Brassica</taxon>
    </lineage>
</organism>
<evidence type="ECO:0000313" key="3">
    <source>
        <dbReference type="Proteomes" id="UP000264353"/>
    </source>
</evidence>
<accession>A0A397YQY6</accession>
<sequence>MFSNLALNLFYDQFSPFLFTVAELFLSSVLSLMALSATTLSSSSSSSSLQLINVSHRFVSAAPFSLDSTFLRRRRVKRPLASYRGSQSRRRYESDDRFFFDGYVPDDDDEEDDYERESSVDLLVRFLTSMFKKVSKRAKKASRRVLPAAMSPRLVSFAVDGTLLLGSLSITRAFLEVICGLGGTVFTVILLIRLFWTGASFFQNYGNSFGPNPL</sequence>
<dbReference type="GO" id="GO:0009787">
    <property type="term" value="P:regulation of abscisic acid-activated signaling pathway"/>
    <property type="evidence" value="ECO:0007669"/>
    <property type="project" value="InterPro"/>
</dbReference>
<evidence type="ECO:0000313" key="2">
    <source>
        <dbReference type="EMBL" id="RID55681.1"/>
    </source>
</evidence>
<evidence type="ECO:0008006" key="4">
    <source>
        <dbReference type="Google" id="ProtNLM"/>
    </source>
</evidence>
<keyword evidence="1" id="KW-0812">Transmembrane</keyword>
<dbReference type="InterPro" id="IPR039324">
    <property type="entry name" value="SHW1"/>
</dbReference>
<keyword evidence="1" id="KW-0472">Membrane</keyword>
<gene>
    <name evidence="2" type="ORF">BRARA_G02928</name>
</gene>
<dbReference type="PANTHER" id="PTHR35474:SF3">
    <property type="entry name" value="PROTEIN SHORT HYPOCOTYL IN WHITE LIGHT 1"/>
    <property type="match status" value="1"/>
</dbReference>
<dbReference type="AlphaFoldDB" id="A0A397YQY6"/>
<feature type="transmembrane region" description="Helical" evidence="1">
    <location>
        <begin position="174"/>
        <end position="196"/>
    </location>
</feature>
<dbReference type="Proteomes" id="UP000264353">
    <property type="component" value="Chromosome A7"/>
</dbReference>
<proteinExistence type="predicted"/>